<evidence type="ECO:0000256" key="3">
    <source>
        <dbReference type="ARBA" id="ARBA00023125"/>
    </source>
</evidence>
<evidence type="ECO:0000259" key="7">
    <source>
        <dbReference type="PROSITE" id="PS50888"/>
    </source>
</evidence>
<dbReference type="InterPro" id="IPR036638">
    <property type="entry name" value="HLH_DNA-bd_sf"/>
</dbReference>
<dbReference type="PANTHER" id="PTHR16223">
    <property type="entry name" value="TRANSCRIPTION FACTOR BHLH83-RELATED"/>
    <property type="match status" value="1"/>
</dbReference>
<keyword evidence="2" id="KW-0805">Transcription regulation</keyword>
<dbReference type="EMBL" id="OIVN01006374">
    <property type="protein sequence ID" value="SPD31721.1"/>
    <property type="molecule type" value="Genomic_DNA"/>
</dbReference>
<dbReference type="PANTHER" id="PTHR16223:SF338">
    <property type="entry name" value="TRANSCRIPTION FACTOR RSL2"/>
    <property type="match status" value="1"/>
</dbReference>
<accession>A0A2N9I2U1</accession>
<dbReference type="FunFam" id="4.10.280.10:FF:000022">
    <property type="entry name" value="Basic helix-loop-helix transcription factor"/>
    <property type="match status" value="1"/>
</dbReference>
<dbReference type="SUPFAM" id="SSF47459">
    <property type="entry name" value="HLH, helix-loop-helix DNA-binding domain"/>
    <property type="match status" value="1"/>
</dbReference>
<keyword evidence="4" id="KW-0804">Transcription</keyword>
<gene>
    <name evidence="8" type="ORF">FSB_LOCUS46195</name>
    <name evidence="9" type="ORF">FSB_LOCUS59603</name>
</gene>
<sequence length="328" mass="36153">MELVGAISEGEWSSLNGMYNAEEAHFMPQVLNDLPSTFWPCHDSTMNMAGLTECSYYYADMYNSNSSHFGGGDLSQKSYYMSDSHPILASKSSYMSMDICIAEMKNSSSFVIEGNDCLNPDMSDGNAEEPEAIFPEMSVPDSISEDKCNNPSENSKKRSRNSRDVQKSRRIQQSKKNHKIASIGNNEEGGNAGLIEQSSSSCSSEDDSNATQELNGGVTSSLNTKGPAALNLDGKTKARRGSATDPQSVYARKRREKINERLRVLQNLVPNGTKVDISTMLEEAVHYVKFLQLQIKLLSSDDLWMYAPIAYNGLDIGLDQKISSLIKS</sequence>
<evidence type="ECO:0000256" key="6">
    <source>
        <dbReference type="SAM" id="MobiDB-lite"/>
    </source>
</evidence>
<evidence type="ECO:0000256" key="2">
    <source>
        <dbReference type="ARBA" id="ARBA00023015"/>
    </source>
</evidence>
<name>A0A2N9I2U1_FAGSY</name>
<dbReference type="GO" id="GO:0000981">
    <property type="term" value="F:DNA-binding transcription factor activity, RNA polymerase II-specific"/>
    <property type="evidence" value="ECO:0007669"/>
    <property type="project" value="TreeGrafter"/>
</dbReference>
<feature type="region of interest" description="Disordered" evidence="6">
    <location>
        <begin position="137"/>
        <end position="250"/>
    </location>
</feature>
<keyword evidence="5" id="KW-0539">Nucleus</keyword>
<evidence type="ECO:0000256" key="4">
    <source>
        <dbReference type="ARBA" id="ARBA00023163"/>
    </source>
</evidence>
<dbReference type="EMBL" id="OIVN01004602">
    <property type="protein sequence ID" value="SPD18313.1"/>
    <property type="molecule type" value="Genomic_DNA"/>
</dbReference>
<reference evidence="8" key="1">
    <citation type="submission" date="2018-02" db="EMBL/GenBank/DDBJ databases">
        <authorList>
            <person name="Cohen D.B."/>
            <person name="Kent A.D."/>
        </authorList>
    </citation>
    <scope>NUCLEOTIDE SEQUENCE</scope>
</reference>
<dbReference type="AlphaFoldDB" id="A0A2N9I2U1"/>
<evidence type="ECO:0000313" key="8">
    <source>
        <dbReference type="EMBL" id="SPD18313.1"/>
    </source>
</evidence>
<feature type="compositionally biased region" description="Basic residues" evidence="6">
    <location>
        <begin position="168"/>
        <end position="179"/>
    </location>
</feature>
<dbReference type="Gene3D" id="4.10.280.10">
    <property type="entry name" value="Helix-loop-helix DNA-binding domain"/>
    <property type="match status" value="1"/>
</dbReference>
<dbReference type="GO" id="GO:0000978">
    <property type="term" value="F:RNA polymerase II cis-regulatory region sequence-specific DNA binding"/>
    <property type="evidence" value="ECO:0007669"/>
    <property type="project" value="TreeGrafter"/>
</dbReference>
<evidence type="ECO:0000256" key="5">
    <source>
        <dbReference type="ARBA" id="ARBA00023242"/>
    </source>
</evidence>
<evidence type="ECO:0000313" key="9">
    <source>
        <dbReference type="EMBL" id="SPD31721.1"/>
    </source>
</evidence>
<evidence type="ECO:0000256" key="1">
    <source>
        <dbReference type="ARBA" id="ARBA00004123"/>
    </source>
</evidence>
<proteinExistence type="predicted"/>
<dbReference type="GO" id="GO:0046983">
    <property type="term" value="F:protein dimerization activity"/>
    <property type="evidence" value="ECO:0007669"/>
    <property type="project" value="InterPro"/>
</dbReference>
<dbReference type="InterPro" id="IPR011598">
    <property type="entry name" value="bHLH_dom"/>
</dbReference>
<organism evidence="8">
    <name type="scientific">Fagus sylvatica</name>
    <name type="common">Beechnut</name>
    <dbReference type="NCBI Taxonomy" id="28930"/>
    <lineage>
        <taxon>Eukaryota</taxon>
        <taxon>Viridiplantae</taxon>
        <taxon>Streptophyta</taxon>
        <taxon>Embryophyta</taxon>
        <taxon>Tracheophyta</taxon>
        <taxon>Spermatophyta</taxon>
        <taxon>Magnoliopsida</taxon>
        <taxon>eudicotyledons</taxon>
        <taxon>Gunneridae</taxon>
        <taxon>Pentapetalae</taxon>
        <taxon>rosids</taxon>
        <taxon>fabids</taxon>
        <taxon>Fagales</taxon>
        <taxon>Fagaceae</taxon>
        <taxon>Fagus</taxon>
    </lineage>
</organism>
<feature type="domain" description="BHLH" evidence="7">
    <location>
        <begin position="242"/>
        <end position="291"/>
    </location>
</feature>
<feature type="compositionally biased region" description="Polar residues" evidence="6">
    <location>
        <begin position="209"/>
        <end position="224"/>
    </location>
</feature>
<dbReference type="GO" id="GO:0005634">
    <property type="term" value="C:nucleus"/>
    <property type="evidence" value="ECO:0007669"/>
    <property type="project" value="UniProtKB-SubCell"/>
</dbReference>
<dbReference type="Pfam" id="PF00010">
    <property type="entry name" value="HLH"/>
    <property type="match status" value="1"/>
</dbReference>
<dbReference type="CDD" id="cd11454">
    <property type="entry name" value="bHLH_AtIND_like"/>
    <property type="match status" value="1"/>
</dbReference>
<comment type="subcellular location">
    <subcellularLocation>
        <location evidence="1">Nucleus</location>
    </subcellularLocation>
</comment>
<dbReference type="GO" id="GO:0048766">
    <property type="term" value="P:root hair initiation"/>
    <property type="evidence" value="ECO:0007669"/>
    <property type="project" value="UniProtKB-ARBA"/>
</dbReference>
<dbReference type="InterPro" id="IPR045843">
    <property type="entry name" value="IND-like"/>
</dbReference>
<dbReference type="PROSITE" id="PS50888">
    <property type="entry name" value="BHLH"/>
    <property type="match status" value="1"/>
</dbReference>
<dbReference type="SMART" id="SM00353">
    <property type="entry name" value="HLH"/>
    <property type="match status" value="1"/>
</dbReference>
<keyword evidence="3" id="KW-0238">DNA-binding</keyword>
<protein>
    <recommendedName>
        <fullName evidence="7">BHLH domain-containing protein</fullName>
    </recommendedName>
</protein>